<sequence length="121" mass="13848">MVLPCLGWYEIATPCAPFATSQAKLDNSIVNRFLSAADDDFVYCVDLDIRRFVERSNRKAVLIFPPFSSYRRFLVHRVCASKSFSQHDIVTFSIGIGTERRTVVCFRHQLLQDVKSSIGKR</sequence>
<organism evidence="2 3">
    <name type="scientific">Anopheles melas</name>
    <dbReference type="NCBI Taxonomy" id="34690"/>
    <lineage>
        <taxon>Eukaryota</taxon>
        <taxon>Metazoa</taxon>
        <taxon>Ecdysozoa</taxon>
        <taxon>Arthropoda</taxon>
        <taxon>Hexapoda</taxon>
        <taxon>Insecta</taxon>
        <taxon>Pterygota</taxon>
        <taxon>Neoptera</taxon>
        <taxon>Endopterygota</taxon>
        <taxon>Diptera</taxon>
        <taxon>Nematocera</taxon>
        <taxon>Culicoidea</taxon>
        <taxon>Culicidae</taxon>
        <taxon>Anophelinae</taxon>
        <taxon>Anopheles</taxon>
    </lineage>
</organism>
<dbReference type="GO" id="GO:0003676">
    <property type="term" value="F:nucleic acid binding"/>
    <property type="evidence" value="ECO:0007669"/>
    <property type="project" value="UniProtKB-UniRule"/>
</dbReference>
<name>A0A182TQJ7_9DIPT</name>
<dbReference type="EnsemblMetazoa" id="AMEC006562-RA">
    <property type="protein sequence ID" value="AMEC006562-PA"/>
    <property type="gene ID" value="AMEC006562"/>
</dbReference>
<protein>
    <recommendedName>
        <fullName evidence="1">R3H domain-containing protein</fullName>
    </recommendedName>
</protein>
<evidence type="ECO:0000259" key="1">
    <source>
        <dbReference type="PROSITE" id="PS51061"/>
    </source>
</evidence>
<dbReference type="Gene3D" id="3.30.1370.50">
    <property type="entry name" value="R3H-like domain"/>
    <property type="match status" value="1"/>
</dbReference>
<dbReference type="Pfam" id="PF01424">
    <property type="entry name" value="R3H"/>
    <property type="match status" value="1"/>
</dbReference>
<evidence type="ECO:0000313" key="3">
    <source>
        <dbReference type="Proteomes" id="UP000075902"/>
    </source>
</evidence>
<evidence type="ECO:0000313" key="2">
    <source>
        <dbReference type="EnsemblMetazoa" id="AMEC006562-PA"/>
    </source>
</evidence>
<accession>A0A182TQJ7</accession>
<feature type="domain" description="R3H" evidence="1">
    <location>
        <begin position="39"/>
        <end position="108"/>
    </location>
</feature>
<dbReference type="STRING" id="34690.A0A182TQJ7"/>
<dbReference type="AlphaFoldDB" id="A0A182TQJ7"/>
<dbReference type="SUPFAM" id="SSF82708">
    <property type="entry name" value="R3H domain"/>
    <property type="match status" value="1"/>
</dbReference>
<reference evidence="3" key="1">
    <citation type="submission" date="2014-01" db="EMBL/GenBank/DDBJ databases">
        <title>The Genome Sequence of Anopheles melas CM1001059_A (V2).</title>
        <authorList>
            <consortium name="The Broad Institute Genomics Platform"/>
            <person name="Neafsey D.E."/>
            <person name="Besansky N."/>
            <person name="Howell P."/>
            <person name="Walton C."/>
            <person name="Young S.K."/>
            <person name="Zeng Q."/>
            <person name="Gargeya S."/>
            <person name="Fitzgerald M."/>
            <person name="Haas B."/>
            <person name="Abouelleil A."/>
            <person name="Allen A.W."/>
            <person name="Alvarado L."/>
            <person name="Arachchi H.M."/>
            <person name="Berlin A.M."/>
            <person name="Chapman S.B."/>
            <person name="Gainer-Dewar J."/>
            <person name="Goldberg J."/>
            <person name="Griggs A."/>
            <person name="Gujja S."/>
            <person name="Hansen M."/>
            <person name="Howarth C."/>
            <person name="Imamovic A."/>
            <person name="Ireland A."/>
            <person name="Larimer J."/>
            <person name="McCowan C."/>
            <person name="Murphy C."/>
            <person name="Pearson M."/>
            <person name="Poon T.W."/>
            <person name="Priest M."/>
            <person name="Roberts A."/>
            <person name="Saif S."/>
            <person name="Shea T."/>
            <person name="Sisk P."/>
            <person name="Sykes S."/>
            <person name="Wortman J."/>
            <person name="Nusbaum C."/>
            <person name="Birren B."/>
        </authorList>
    </citation>
    <scope>NUCLEOTIDE SEQUENCE [LARGE SCALE GENOMIC DNA]</scope>
    <source>
        <strain evidence="3">CM1001059</strain>
    </source>
</reference>
<reference evidence="2" key="2">
    <citation type="submission" date="2020-05" db="UniProtKB">
        <authorList>
            <consortium name="EnsemblMetazoa"/>
        </authorList>
    </citation>
    <scope>IDENTIFICATION</scope>
    <source>
        <strain evidence="2">CM1001059</strain>
    </source>
</reference>
<dbReference type="InterPro" id="IPR001374">
    <property type="entry name" value="R3H_dom"/>
</dbReference>
<keyword evidence="3" id="KW-1185">Reference proteome</keyword>
<dbReference type="VEuPathDB" id="VectorBase:AMEC006562"/>
<dbReference type="PROSITE" id="PS51061">
    <property type="entry name" value="R3H"/>
    <property type="match status" value="1"/>
</dbReference>
<dbReference type="Proteomes" id="UP000075902">
    <property type="component" value="Unassembled WGS sequence"/>
</dbReference>
<proteinExistence type="predicted"/>
<dbReference type="InterPro" id="IPR036867">
    <property type="entry name" value="R3H_dom_sf"/>
</dbReference>